<keyword evidence="3" id="KW-1185">Reference proteome</keyword>
<evidence type="ECO:0000313" key="3">
    <source>
        <dbReference type="Proteomes" id="UP000766698"/>
    </source>
</evidence>
<dbReference type="EMBL" id="WMLF01000770">
    <property type="protein sequence ID" value="MBB1247103.1"/>
    <property type="molecule type" value="Genomic_DNA"/>
</dbReference>
<evidence type="ECO:0000313" key="2">
    <source>
        <dbReference type="EMBL" id="MBB1247103.1"/>
    </source>
</evidence>
<protein>
    <submittedName>
        <fullName evidence="2">Uncharacterized protein</fullName>
    </submittedName>
</protein>
<evidence type="ECO:0000256" key="1">
    <source>
        <dbReference type="SAM" id="Phobius"/>
    </source>
</evidence>
<accession>A0ABR6EPD1</accession>
<feature type="transmembrane region" description="Helical" evidence="1">
    <location>
        <begin position="34"/>
        <end position="55"/>
    </location>
</feature>
<name>A0ABR6EPD1_9ACTN</name>
<keyword evidence="1" id="KW-0472">Membrane</keyword>
<keyword evidence="1" id="KW-0812">Transmembrane</keyword>
<dbReference type="Proteomes" id="UP000766698">
    <property type="component" value="Unassembled WGS sequence"/>
</dbReference>
<keyword evidence="1" id="KW-1133">Transmembrane helix</keyword>
<reference evidence="3" key="1">
    <citation type="journal article" date="2020" name="Syst. Appl. Microbiol.">
        <title>Streptomyces alkaliterrae sp. nov., isolated from an alkaline soil, and emended descriptions of Streptomyces alkaliphilus, Streptomyces calidiresistens and Streptomyces durbertensis.</title>
        <authorList>
            <person name="Swiecimska M."/>
            <person name="Golinska P."/>
            <person name="Nouioui I."/>
            <person name="Wypij M."/>
            <person name="Rai M."/>
            <person name="Sangal V."/>
            <person name="Goodfellow M."/>
        </authorList>
    </citation>
    <scope>NUCLEOTIDE SEQUENCE [LARGE SCALE GENOMIC DNA]</scope>
    <source>
        <strain evidence="3">DSM 104538</strain>
    </source>
</reference>
<proteinExistence type="predicted"/>
<dbReference type="RefSeq" id="WP_182858300.1">
    <property type="nucleotide sequence ID" value="NZ_WMLF01000770.1"/>
</dbReference>
<organism evidence="2 3">
    <name type="scientific">Streptomyces durbertensis</name>
    <dbReference type="NCBI Taxonomy" id="2448886"/>
    <lineage>
        <taxon>Bacteria</taxon>
        <taxon>Bacillati</taxon>
        <taxon>Actinomycetota</taxon>
        <taxon>Actinomycetes</taxon>
        <taxon>Kitasatosporales</taxon>
        <taxon>Streptomycetaceae</taxon>
        <taxon>Streptomyces</taxon>
    </lineage>
</organism>
<sequence length="216" mass="22789">MADVEELLDGVPVRLASAQAVRAQGERRRARRRVGMVTGALVAATAVGIGSWTYLAPPGPRGADAASEGGNPFKVDGTVQNLKPSDLPMHEVLGWKAGENASNGESSTAPLPQAGLDGVCNGWSGDLQKPQQQLTSAFAGKGDAKARYRVSQYTNTDLALEAIRGLGQTLRDCGLKEQKDGAYTGTPNGSDVWLEVSVRQWKGWVGVVEAQFIPTS</sequence>
<comment type="caution">
    <text evidence="2">The sequence shown here is derived from an EMBL/GenBank/DDBJ whole genome shotgun (WGS) entry which is preliminary data.</text>
</comment>
<gene>
    <name evidence="2" type="ORF">GL263_26670</name>
</gene>